<accession>A0AAV3X7L3</accession>
<evidence type="ECO:0000313" key="3">
    <source>
        <dbReference type="Proteomes" id="UP001050975"/>
    </source>
</evidence>
<dbReference type="InterPro" id="IPR013424">
    <property type="entry name" value="Ice-binding_C"/>
</dbReference>
<gene>
    <name evidence="2" type="ORF">MiSe_00940</name>
</gene>
<evidence type="ECO:0000259" key="1">
    <source>
        <dbReference type="Pfam" id="PF07589"/>
    </source>
</evidence>
<dbReference type="EMBL" id="BLAY01000001">
    <property type="protein sequence ID" value="GET35352.1"/>
    <property type="molecule type" value="Genomic_DNA"/>
</dbReference>
<dbReference type="Proteomes" id="UP001050975">
    <property type="component" value="Unassembled WGS sequence"/>
</dbReference>
<dbReference type="Pfam" id="PF07589">
    <property type="entry name" value="PEP-CTERM"/>
    <property type="match status" value="1"/>
</dbReference>
<proteinExistence type="predicted"/>
<dbReference type="NCBIfam" id="TIGR02595">
    <property type="entry name" value="PEP_CTERM"/>
    <property type="match status" value="1"/>
</dbReference>
<dbReference type="AlphaFoldDB" id="A0AAV3X7L3"/>
<keyword evidence="3" id="KW-1185">Reference proteome</keyword>
<organism evidence="2 3">
    <name type="scientific">Microseira wollei NIES-4236</name>
    <dbReference type="NCBI Taxonomy" id="2530354"/>
    <lineage>
        <taxon>Bacteria</taxon>
        <taxon>Bacillati</taxon>
        <taxon>Cyanobacteriota</taxon>
        <taxon>Cyanophyceae</taxon>
        <taxon>Oscillatoriophycideae</taxon>
        <taxon>Aerosakkonematales</taxon>
        <taxon>Aerosakkonemataceae</taxon>
        <taxon>Microseira</taxon>
    </lineage>
</organism>
<protein>
    <recommendedName>
        <fullName evidence="1">Ice-binding protein C-terminal domain-containing protein</fullName>
    </recommendedName>
</protein>
<feature type="domain" description="Ice-binding protein C-terminal" evidence="1">
    <location>
        <begin position="202"/>
        <end position="222"/>
    </location>
</feature>
<reference evidence="2" key="1">
    <citation type="submission" date="2019-10" db="EMBL/GenBank/DDBJ databases">
        <title>Draft genome sequece of Microseira wollei NIES-4236.</title>
        <authorList>
            <person name="Yamaguchi H."/>
            <person name="Suzuki S."/>
            <person name="Kawachi M."/>
        </authorList>
    </citation>
    <scope>NUCLEOTIDE SEQUENCE</scope>
    <source>
        <strain evidence="2">NIES-4236</strain>
    </source>
</reference>
<comment type="caution">
    <text evidence="2">The sequence shown here is derived from an EMBL/GenBank/DDBJ whole genome shotgun (WGS) entry which is preliminary data.</text>
</comment>
<name>A0AAV3X7L3_9CYAN</name>
<sequence>MKNFLAMMFVLVGLTIPQEAKAITIVDSLGQATPSTRFSVFGSAGLAISPTQFVGPEFVLTQPTILTEIGGFVNNCGTIILGQPDCPNTLPFTVQIHSSLNGVPDLSNTIKNFTLSHDNDPLVISYESVALNLLLEPGVYFALFAPQGSDSGFLLENISNPPYRGELVTIGGFNFVGSGAFVDERRTSAVRILGVPSSQPTSVPEPSTLALIGTGFVSLLSHNRSRRKRT</sequence>
<dbReference type="RefSeq" id="WP_226572677.1">
    <property type="nucleotide sequence ID" value="NZ_BLAY01000001.1"/>
</dbReference>
<evidence type="ECO:0000313" key="2">
    <source>
        <dbReference type="EMBL" id="GET35352.1"/>
    </source>
</evidence>